<protein>
    <submittedName>
        <fullName evidence="2">Uncharacterized protein</fullName>
    </submittedName>
</protein>
<feature type="transmembrane region" description="Helical" evidence="1">
    <location>
        <begin position="46"/>
        <end position="64"/>
    </location>
</feature>
<keyword evidence="1" id="KW-1133">Transmembrane helix</keyword>
<gene>
    <name evidence="2" type="ORF">AUR65_007965</name>
</gene>
<sequence>MRPERVESVVTDILAALRYSTPLAVVAGVVWFLVASWSGEPNWVEGAVFVVGFGVVATLGWIYSDERNE</sequence>
<name>A0A2P4NQC6_9EURY</name>
<proteinExistence type="predicted"/>
<evidence type="ECO:0000313" key="2">
    <source>
        <dbReference type="EMBL" id="POG55346.1"/>
    </source>
</evidence>
<dbReference type="AlphaFoldDB" id="A0A2P4NQC6"/>
<evidence type="ECO:0000256" key="1">
    <source>
        <dbReference type="SAM" id="Phobius"/>
    </source>
</evidence>
<comment type="caution">
    <text evidence="2">The sequence shown here is derived from an EMBL/GenBank/DDBJ whole genome shotgun (WGS) entry which is preliminary data.</text>
</comment>
<feature type="transmembrane region" description="Helical" evidence="1">
    <location>
        <begin position="12"/>
        <end position="34"/>
    </location>
</feature>
<keyword evidence="1" id="KW-0812">Transmembrane</keyword>
<dbReference type="EMBL" id="LOPW02000010">
    <property type="protein sequence ID" value="POG55346.1"/>
    <property type="molecule type" value="Genomic_DNA"/>
</dbReference>
<organism evidence="2 3">
    <name type="scientific">Haloferax marisrubri</name>
    <dbReference type="NCBI Taxonomy" id="1544719"/>
    <lineage>
        <taxon>Archaea</taxon>
        <taxon>Methanobacteriati</taxon>
        <taxon>Methanobacteriota</taxon>
        <taxon>Stenosarchaea group</taxon>
        <taxon>Halobacteria</taxon>
        <taxon>Halobacteriales</taxon>
        <taxon>Haloferacaceae</taxon>
        <taxon>Haloferax</taxon>
    </lineage>
</organism>
<dbReference type="Proteomes" id="UP000053621">
    <property type="component" value="Unassembled WGS sequence"/>
</dbReference>
<keyword evidence="1" id="KW-0472">Membrane</keyword>
<accession>A0A2P4NQC6</accession>
<dbReference type="OrthoDB" id="291976at2157"/>
<evidence type="ECO:0000313" key="3">
    <source>
        <dbReference type="Proteomes" id="UP000053621"/>
    </source>
</evidence>
<keyword evidence="3" id="KW-1185">Reference proteome</keyword>
<reference evidence="2" key="1">
    <citation type="submission" date="2017-08" db="EMBL/GenBank/DDBJ databases">
        <title>Haloferax marisrubri sp. nov., isolated from the Discovery deep brine-seawater interface in the Red Sea.</title>
        <authorList>
            <person name="Zhang G."/>
            <person name="Stingl U."/>
        </authorList>
    </citation>
    <scope>NUCLEOTIDE SEQUENCE [LARGE SCALE GENOMIC DNA]</scope>
    <source>
        <strain evidence="2">SB3</strain>
    </source>
</reference>